<dbReference type="Pfam" id="PF01547">
    <property type="entry name" value="SBP_bac_1"/>
    <property type="match status" value="1"/>
</dbReference>
<dbReference type="PANTHER" id="PTHR43649:SF12">
    <property type="entry name" value="DIACETYLCHITOBIOSE BINDING PROTEIN DASA"/>
    <property type="match status" value="1"/>
</dbReference>
<reference evidence="1" key="1">
    <citation type="submission" date="2023-03" db="EMBL/GenBank/DDBJ databases">
        <title>Andean soil-derived lignocellulolytic bacterial consortium as a source of novel taxa and putative plastic-active enzymes.</title>
        <authorList>
            <person name="Diaz-Garcia L."/>
            <person name="Chuvochina M."/>
            <person name="Feuerriegel G."/>
            <person name="Bunk B."/>
            <person name="Sproer C."/>
            <person name="Streit W.R."/>
            <person name="Rodriguez L.M."/>
            <person name="Overmann J."/>
            <person name="Jimenez D.J."/>
        </authorList>
    </citation>
    <scope>NUCLEOTIDE SEQUENCE</scope>
    <source>
        <strain evidence="1">MAG 4610</strain>
    </source>
</reference>
<organism evidence="1 2">
    <name type="scientific">Candidatus Microbacterium phytovorans</name>
    <dbReference type="NCBI Taxonomy" id="3121374"/>
    <lineage>
        <taxon>Bacteria</taxon>
        <taxon>Bacillati</taxon>
        <taxon>Actinomycetota</taxon>
        <taxon>Actinomycetes</taxon>
        <taxon>Micrococcales</taxon>
        <taxon>Microbacteriaceae</taxon>
        <taxon>Microbacterium</taxon>
    </lineage>
</organism>
<dbReference type="SUPFAM" id="SSF53850">
    <property type="entry name" value="Periplasmic binding protein-like II"/>
    <property type="match status" value="1"/>
</dbReference>
<dbReference type="Proteomes" id="UP001213972">
    <property type="component" value="Chromosome"/>
</dbReference>
<dbReference type="InterPro" id="IPR006059">
    <property type="entry name" value="SBP"/>
</dbReference>
<dbReference type="PANTHER" id="PTHR43649">
    <property type="entry name" value="ARABINOSE-BINDING PROTEIN-RELATED"/>
    <property type="match status" value="1"/>
</dbReference>
<dbReference type="Gene3D" id="3.40.190.10">
    <property type="entry name" value="Periplasmic binding protein-like II"/>
    <property type="match status" value="1"/>
</dbReference>
<dbReference type="EMBL" id="CP119321">
    <property type="protein sequence ID" value="WEK13422.1"/>
    <property type="molecule type" value="Genomic_DNA"/>
</dbReference>
<evidence type="ECO:0000313" key="1">
    <source>
        <dbReference type="EMBL" id="WEK13422.1"/>
    </source>
</evidence>
<protein>
    <submittedName>
        <fullName evidence="1">Extracellular solute-binding protein</fullName>
    </submittedName>
</protein>
<accession>A0AAJ5W0C7</accession>
<dbReference type="AlphaFoldDB" id="A0AAJ5W0C7"/>
<evidence type="ECO:0000313" key="2">
    <source>
        <dbReference type="Proteomes" id="UP001213972"/>
    </source>
</evidence>
<gene>
    <name evidence="1" type="ORF">P0Y48_13325</name>
</gene>
<dbReference type="InterPro" id="IPR050490">
    <property type="entry name" value="Bact_solute-bd_prot1"/>
</dbReference>
<sequence length="447" mass="47896">MARNTHHTARFGIPGPALRRAAAGLAVVTVGALALSACTTSTEDPGTTEGGTLKLWHYEGADSAMGKAWAEAISVFEEETGATVEFEEKSFEQIQSTASQVLDTDAAPDLMEFNKGNATAGFLASTGLISDISDAVDEYGWADKLAPSLQTTAKYTDDGVMGGDTWYGIPNYGEFVGVYYNLDAFADAGLEVPTTYDEFVAVLDAFVAKGITPLAEAGAEYPLGQLWYQLALSQGDRQFVNDYQLYENPVDWQGPEITYASQTLADYVEKGYIASDVSSVKAEDAGVSFINGTAPIFVSGSWWYGRFVSEATGFDWTMTAFPEATLSLGSSGNLWVVPENAANKELAYEFIDITMRPEIQAIIGNNGGVPVAADPADITDEKSQELITVFNGILDADGLSFYPDWPAPGFYDVIVQQLQGLVTGSQDVATTNTNLGAQYDEGTADFR</sequence>
<proteinExistence type="predicted"/>
<name>A0AAJ5W0C7_9MICO</name>